<dbReference type="RefSeq" id="WP_141310027.1">
    <property type="nucleotide sequence ID" value="NZ_BJND01000020.1"/>
</dbReference>
<name>A0A4Y3VER4_9ACTN</name>
<keyword evidence="4" id="KW-0378">Hydrolase</keyword>
<dbReference type="AlphaFoldDB" id="A0A4Y3VER4"/>
<organism evidence="10 11">
    <name type="scientific">Streptomyces spinoverrucosus</name>
    <dbReference type="NCBI Taxonomy" id="284043"/>
    <lineage>
        <taxon>Bacteria</taxon>
        <taxon>Bacillati</taxon>
        <taxon>Actinomycetota</taxon>
        <taxon>Actinomycetes</taxon>
        <taxon>Kitasatosporales</taxon>
        <taxon>Streptomycetaceae</taxon>
        <taxon>Streptomyces</taxon>
    </lineage>
</organism>
<comment type="subcellular location">
    <subcellularLocation>
        <location evidence="1">Secreted</location>
    </subcellularLocation>
</comment>
<evidence type="ECO:0000256" key="1">
    <source>
        <dbReference type="ARBA" id="ARBA00004613"/>
    </source>
</evidence>
<dbReference type="PANTHER" id="PTHR42061">
    <property type="entry name" value="ENDO-CHITOSANASE"/>
    <property type="match status" value="1"/>
</dbReference>
<dbReference type="OrthoDB" id="4334655at2"/>
<dbReference type="InterPro" id="IPR009939">
    <property type="entry name" value="Chitosanase_fungal"/>
</dbReference>
<accession>A0A4Y3VER4</accession>
<dbReference type="GO" id="GO:0016977">
    <property type="term" value="F:chitosanase activity"/>
    <property type="evidence" value="ECO:0007669"/>
    <property type="project" value="InterPro"/>
</dbReference>
<keyword evidence="2" id="KW-0964">Secreted</keyword>
<evidence type="ECO:0000256" key="8">
    <source>
        <dbReference type="SAM" id="MobiDB-lite"/>
    </source>
</evidence>
<evidence type="ECO:0008006" key="12">
    <source>
        <dbReference type="Google" id="ProtNLM"/>
    </source>
</evidence>
<dbReference type="GO" id="GO:0005576">
    <property type="term" value="C:extracellular region"/>
    <property type="evidence" value="ECO:0007669"/>
    <property type="project" value="UniProtKB-SubCell"/>
</dbReference>
<evidence type="ECO:0000256" key="4">
    <source>
        <dbReference type="ARBA" id="ARBA00022801"/>
    </source>
</evidence>
<feature type="signal peptide" evidence="9">
    <location>
        <begin position="1"/>
        <end position="24"/>
    </location>
</feature>
<keyword evidence="7" id="KW-0624">Polysaccharide degradation</keyword>
<feature type="chain" id="PRO_5021465343" description="Secreted protein" evidence="9">
    <location>
        <begin position="25"/>
        <end position="233"/>
    </location>
</feature>
<dbReference type="Proteomes" id="UP000317881">
    <property type="component" value="Unassembled WGS sequence"/>
</dbReference>
<evidence type="ECO:0000256" key="9">
    <source>
        <dbReference type="SAM" id="SignalP"/>
    </source>
</evidence>
<dbReference type="GO" id="GO:0000272">
    <property type="term" value="P:polysaccharide catabolic process"/>
    <property type="evidence" value="ECO:0007669"/>
    <property type="project" value="UniProtKB-KW"/>
</dbReference>
<dbReference type="Pfam" id="PF07335">
    <property type="entry name" value="Glyco_hydro_75"/>
    <property type="match status" value="1"/>
</dbReference>
<evidence type="ECO:0000256" key="3">
    <source>
        <dbReference type="ARBA" id="ARBA00022729"/>
    </source>
</evidence>
<dbReference type="EMBL" id="BJND01000020">
    <property type="protein sequence ID" value="GEC05374.1"/>
    <property type="molecule type" value="Genomic_DNA"/>
</dbReference>
<keyword evidence="3 9" id="KW-0732">Signal</keyword>
<evidence type="ECO:0000313" key="11">
    <source>
        <dbReference type="Proteomes" id="UP000317881"/>
    </source>
</evidence>
<keyword evidence="5" id="KW-0119">Carbohydrate metabolism</keyword>
<evidence type="ECO:0000256" key="6">
    <source>
        <dbReference type="ARBA" id="ARBA00023295"/>
    </source>
</evidence>
<feature type="compositionally biased region" description="Basic and acidic residues" evidence="8">
    <location>
        <begin position="26"/>
        <end position="39"/>
    </location>
</feature>
<keyword evidence="11" id="KW-1185">Reference proteome</keyword>
<evidence type="ECO:0000256" key="2">
    <source>
        <dbReference type="ARBA" id="ARBA00022525"/>
    </source>
</evidence>
<gene>
    <name evidence="10" type="ORF">SSP24_30290</name>
</gene>
<sequence length="233" mass="24839">MRVQLLALAAAGAALLAPATPSTAHPPKEPRSRQERPAEDAVQAADLLAKLRDCTPVSSGRYRTDAGRPRTIPVCGTRDAVFWTADMDIDCDGRPGRRCNRRADPYFAASTAFQTSDGRHLNAERLPYVVVPVPSRIWDYREHGVRGGSVAAVIHRGRVQYAVVGDTGPREVIGEASYAAARALGIPPDPLSGGTDSGVTYIIFKDSQVSPLGSHAAAVAEGERLARRFVDGG</sequence>
<dbReference type="PANTHER" id="PTHR42061:SF6">
    <property type="entry name" value="ENDO-CHITOSANASE"/>
    <property type="match status" value="1"/>
</dbReference>
<keyword evidence="6" id="KW-0326">Glycosidase</keyword>
<feature type="region of interest" description="Disordered" evidence="8">
    <location>
        <begin position="18"/>
        <end position="41"/>
    </location>
</feature>
<evidence type="ECO:0000256" key="5">
    <source>
        <dbReference type="ARBA" id="ARBA00023277"/>
    </source>
</evidence>
<evidence type="ECO:0000313" key="10">
    <source>
        <dbReference type="EMBL" id="GEC05374.1"/>
    </source>
</evidence>
<proteinExistence type="predicted"/>
<comment type="caution">
    <text evidence="10">The sequence shown here is derived from an EMBL/GenBank/DDBJ whole genome shotgun (WGS) entry which is preliminary data.</text>
</comment>
<protein>
    <recommendedName>
        <fullName evidence="12">Secreted protein</fullName>
    </recommendedName>
</protein>
<evidence type="ECO:0000256" key="7">
    <source>
        <dbReference type="ARBA" id="ARBA00023326"/>
    </source>
</evidence>
<reference evidence="10 11" key="1">
    <citation type="submission" date="2019-06" db="EMBL/GenBank/DDBJ databases">
        <title>Whole genome shotgun sequence of Streptomyces spinoverrucosus NBRC 14228.</title>
        <authorList>
            <person name="Hosoyama A."/>
            <person name="Uohara A."/>
            <person name="Ohji S."/>
            <person name="Ichikawa N."/>
        </authorList>
    </citation>
    <scope>NUCLEOTIDE SEQUENCE [LARGE SCALE GENOMIC DNA]</scope>
    <source>
        <strain evidence="10 11">NBRC 14228</strain>
    </source>
</reference>